<dbReference type="VEuPathDB" id="FungiDB:Bcin11g05850"/>
<dbReference type="GeneID" id="36394671"/>
<reference evidence="1 2" key="1">
    <citation type="journal article" date="2011" name="PLoS Genet.">
        <title>Genomic analysis of the necrotrophic fungal pathogens Sclerotinia sclerotiorum and Botrytis cinerea.</title>
        <authorList>
            <person name="Amselem J."/>
            <person name="Cuomo C.A."/>
            <person name="van Kan J.A."/>
            <person name="Viaud M."/>
            <person name="Benito E.P."/>
            <person name="Couloux A."/>
            <person name="Coutinho P.M."/>
            <person name="de Vries R.P."/>
            <person name="Dyer P.S."/>
            <person name="Fillinger S."/>
            <person name="Fournier E."/>
            <person name="Gout L."/>
            <person name="Hahn M."/>
            <person name="Kohn L."/>
            <person name="Lapalu N."/>
            <person name="Plummer K.M."/>
            <person name="Pradier J.M."/>
            <person name="Quevillon E."/>
            <person name="Sharon A."/>
            <person name="Simon A."/>
            <person name="ten Have A."/>
            <person name="Tudzynski B."/>
            <person name="Tudzynski P."/>
            <person name="Wincker P."/>
            <person name="Andrew M."/>
            <person name="Anthouard V."/>
            <person name="Beever R.E."/>
            <person name="Beffa R."/>
            <person name="Benoit I."/>
            <person name="Bouzid O."/>
            <person name="Brault B."/>
            <person name="Chen Z."/>
            <person name="Choquer M."/>
            <person name="Collemare J."/>
            <person name="Cotton P."/>
            <person name="Danchin E.G."/>
            <person name="Da Silva C."/>
            <person name="Gautier A."/>
            <person name="Giraud C."/>
            <person name="Giraud T."/>
            <person name="Gonzalez C."/>
            <person name="Grossetete S."/>
            <person name="Guldener U."/>
            <person name="Henrissat B."/>
            <person name="Howlett B.J."/>
            <person name="Kodira C."/>
            <person name="Kretschmer M."/>
            <person name="Lappartient A."/>
            <person name="Leroch M."/>
            <person name="Levis C."/>
            <person name="Mauceli E."/>
            <person name="Neuveglise C."/>
            <person name="Oeser B."/>
            <person name="Pearson M."/>
            <person name="Poulain J."/>
            <person name="Poussereau N."/>
            <person name="Quesneville H."/>
            <person name="Rascle C."/>
            <person name="Schumacher J."/>
            <person name="Segurens B."/>
            <person name="Sexton A."/>
            <person name="Silva E."/>
            <person name="Sirven C."/>
            <person name="Soanes D.M."/>
            <person name="Talbot N.J."/>
            <person name="Templeton M."/>
            <person name="Yandava C."/>
            <person name="Yarden O."/>
            <person name="Zeng Q."/>
            <person name="Rollins J.A."/>
            <person name="Lebrun M.H."/>
            <person name="Dickman M."/>
        </authorList>
    </citation>
    <scope>NUCLEOTIDE SEQUENCE [LARGE SCALE GENOMIC DNA]</scope>
    <source>
        <strain evidence="1 2">B05.10</strain>
    </source>
</reference>
<reference evidence="1 2" key="2">
    <citation type="journal article" date="2012" name="Eukaryot. Cell">
        <title>Genome update of Botrytis cinerea strains B05.10 and T4.</title>
        <authorList>
            <person name="Staats M."/>
            <person name="van Kan J.A."/>
        </authorList>
    </citation>
    <scope>NUCLEOTIDE SEQUENCE [LARGE SCALE GENOMIC DNA]</scope>
    <source>
        <strain evidence="1 2">B05.10</strain>
    </source>
</reference>
<evidence type="ECO:0000313" key="2">
    <source>
        <dbReference type="Proteomes" id="UP000001798"/>
    </source>
</evidence>
<reference evidence="1 2" key="3">
    <citation type="journal article" date="2017" name="Mol. Plant Pathol.">
        <title>A gapless genome sequence of the fungus Botrytis cinerea.</title>
        <authorList>
            <person name="Van Kan J.A."/>
            <person name="Stassen J.H."/>
            <person name="Mosbach A."/>
            <person name="Van Der Lee T.A."/>
            <person name="Faino L."/>
            <person name="Farmer A.D."/>
            <person name="Papasotiriou D.G."/>
            <person name="Zhou S."/>
            <person name="Seidl M.F."/>
            <person name="Cottam E."/>
            <person name="Edel D."/>
            <person name="Hahn M."/>
            <person name="Schwartz D.C."/>
            <person name="Dietrich R.A."/>
            <person name="Widdison S."/>
            <person name="Scalliet G."/>
        </authorList>
    </citation>
    <scope>NUCLEOTIDE SEQUENCE [LARGE SCALE GENOMIC DNA]</scope>
    <source>
        <strain evidence="1 2">B05.10</strain>
    </source>
</reference>
<organism evidence="1 2">
    <name type="scientific">Botryotinia fuckeliana (strain B05.10)</name>
    <name type="common">Noble rot fungus</name>
    <name type="synonym">Botrytis cinerea</name>
    <dbReference type="NCBI Taxonomy" id="332648"/>
    <lineage>
        <taxon>Eukaryota</taxon>
        <taxon>Fungi</taxon>
        <taxon>Dikarya</taxon>
        <taxon>Ascomycota</taxon>
        <taxon>Pezizomycotina</taxon>
        <taxon>Leotiomycetes</taxon>
        <taxon>Helotiales</taxon>
        <taxon>Sclerotiniaceae</taxon>
        <taxon>Botrytis</taxon>
    </lineage>
</organism>
<dbReference type="Proteomes" id="UP000001798">
    <property type="component" value="Chromosome 11"/>
</dbReference>
<sequence>MYRILVPITSLSKFWTLMYRSTPVTYLASSLLLTGISGANVTCVPSELLHAIPPSPLTCAQYLSSYLQTSDAHLPTPENFDSVQHLSGEQYPYVDNQRGRVLRASLEEFCHFASV</sequence>
<dbReference type="RefSeq" id="XP_024551902.1">
    <property type="nucleotide sequence ID" value="XM_024696098.1"/>
</dbReference>
<protein>
    <submittedName>
        <fullName evidence="1">Uncharacterized protein</fullName>
    </submittedName>
</protein>
<dbReference type="KEGG" id="bfu:BCIN_11g05850"/>
<dbReference type="AlphaFoldDB" id="A0A384JXI2"/>
<dbReference type="OrthoDB" id="245989at2759"/>
<accession>A0A384JXI2</accession>
<name>A0A384JXI2_BOTFB</name>
<gene>
    <name evidence="1" type="ORF">BCIN_11g05850</name>
</gene>
<dbReference type="EMBL" id="CP009815">
    <property type="protein sequence ID" value="ATZ55319.1"/>
    <property type="molecule type" value="Genomic_DNA"/>
</dbReference>
<proteinExistence type="predicted"/>
<evidence type="ECO:0000313" key="1">
    <source>
        <dbReference type="EMBL" id="ATZ55319.1"/>
    </source>
</evidence>
<keyword evidence="2" id="KW-1185">Reference proteome</keyword>